<feature type="transmembrane region" description="Helical" evidence="1">
    <location>
        <begin position="80"/>
        <end position="98"/>
    </location>
</feature>
<protein>
    <submittedName>
        <fullName evidence="2">DUF308 domain-containing protein</fullName>
    </submittedName>
</protein>
<proteinExistence type="predicted"/>
<gene>
    <name evidence="2" type="ORF">QGN17_06315</name>
</gene>
<feature type="transmembrane region" description="Helical" evidence="1">
    <location>
        <begin position="47"/>
        <end position="68"/>
    </location>
</feature>
<keyword evidence="1" id="KW-0472">Membrane</keyword>
<feature type="transmembrane region" description="Helical" evidence="1">
    <location>
        <begin position="104"/>
        <end position="124"/>
    </location>
</feature>
<feature type="transmembrane region" description="Helical" evidence="1">
    <location>
        <begin position="167"/>
        <end position="186"/>
    </location>
</feature>
<name>A0ABT6MZ47_9SPHN</name>
<keyword evidence="3" id="KW-1185">Reference proteome</keyword>
<reference evidence="2" key="1">
    <citation type="submission" date="2023-04" db="EMBL/GenBank/DDBJ databases">
        <title>Sphingomonas sp. MAHUQ-71 isolated from rice field.</title>
        <authorList>
            <person name="Huq M.A."/>
        </authorList>
    </citation>
    <scope>NUCLEOTIDE SEQUENCE</scope>
    <source>
        <strain evidence="2">MAHUQ-71</strain>
    </source>
</reference>
<feature type="transmembrane region" description="Helical" evidence="1">
    <location>
        <begin position="23"/>
        <end position="41"/>
    </location>
</feature>
<accession>A0ABT6MZ47</accession>
<evidence type="ECO:0000313" key="3">
    <source>
        <dbReference type="Proteomes" id="UP001160625"/>
    </source>
</evidence>
<comment type="caution">
    <text evidence="2">The sequence shown here is derived from an EMBL/GenBank/DDBJ whole genome shotgun (WGS) entry which is preliminary data.</text>
</comment>
<organism evidence="2 3">
    <name type="scientific">Sphingomonas oryzagri</name>
    <dbReference type="NCBI Taxonomy" id="3042314"/>
    <lineage>
        <taxon>Bacteria</taxon>
        <taxon>Pseudomonadati</taxon>
        <taxon>Pseudomonadota</taxon>
        <taxon>Alphaproteobacteria</taxon>
        <taxon>Sphingomonadales</taxon>
        <taxon>Sphingomonadaceae</taxon>
        <taxon>Sphingomonas</taxon>
    </lineage>
</organism>
<dbReference type="RefSeq" id="WP_281043649.1">
    <property type="nucleotide sequence ID" value="NZ_JARYGZ010000001.1"/>
</dbReference>
<keyword evidence="1" id="KW-0812">Transmembrane</keyword>
<dbReference type="EMBL" id="JARYGZ010000001">
    <property type="protein sequence ID" value="MDH7638339.1"/>
    <property type="molecule type" value="Genomic_DNA"/>
</dbReference>
<sequence>MTATVSQNAHPAEASPHWLKRYYSGRALFSILWVAAAFTVGKTQPPIGIALLIAYPAWDCLANCVDAMRTGGLRANPSQMLNAIASAAVTLAVAVTAGSDLHHAIGVIGIWAALSGILQLATGVRRWRSASAQWPQILSGAQSTLAGGHFLVKAIHPAAAVSVADVAPYAAFGAFYFAISAAVLFIRR</sequence>
<evidence type="ECO:0000256" key="1">
    <source>
        <dbReference type="SAM" id="Phobius"/>
    </source>
</evidence>
<feature type="transmembrane region" description="Helical" evidence="1">
    <location>
        <begin position="136"/>
        <end position="155"/>
    </location>
</feature>
<evidence type="ECO:0000313" key="2">
    <source>
        <dbReference type="EMBL" id="MDH7638339.1"/>
    </source>
</evidence>
<dbReference type="Proteomes" id="UP001160625">
    <property type="component" value="Unassembled WGS sequence"/>
</dbReference>
<keyword evidence="1" id="KW-1133">Transmembrane helix</keyword>